<evidence type="ECO:0000313" key="2">
    <source>
        <dbReference type="EMBL" id="RLM55080.1"/>
    </source>
</evidence>
<gene>
    <name evidence="2" type="ORF">C2845_PM10G11340</name>
</gene>
<protein>
    <submittedName>
        <fullName evidence="2">Uncharacterized protein</fullName>
    </submittedName>
</protein>
<dbReference type="Proteomes" id="UP000275267">
    <property type="component" value="Unassembled WGS sequence"/>
</dbReference>
<feature type="compositionally biased region" description="Acidic residues" evidence="1">
    <location>
        <begin position="272"/>
        <end position="281"/>
    </location>
</feature>
<evidence type="ECO:0000256" key="1">
    <source>
        <dbReference type="SAM" id="MobiDB-lite"/>
    </source>
</evidence>
<name>A0A3L6PBZ1_PANMI</name>
<reference evidence="3" key="1">
    <citation type="journal article" date="2019" name="Nat. Commun.">
        <title>The genome of broomcorn millet.</title>
        <authorList>
            <person name="Zou C."/>
            <person name="Miki D."/>
            <person name="Li D."/>
            <person name="Tang Q."/>
            <person name="Xiao L."/>
            <person name="Rajput S."/>
            <person name="Deng P."/>
            <person name="Jia W."/>
            <person name="Huang R."/>
            <person name="Zhang M."/>
            <person name="Sun Y."/>
            <person name="Hu J."/>
            <person name="Fu X."/>
            <person name="Schnable P.S."/>
            <person name="Li F."/>
            <person name="Zhang H."/>
            <person name="Feng B."/>
            <person name="Zhu X."/>
            <person name="Liu R."/>
            <person name="Schnable J.C."/>
            <person name="Zhu J.-K."/>
            <person name="Zhang H."/>
        </authorList>
    </citation>
    <scope>NUCLEOTIDE SEQUENCE [LARGE SCALE GENOMIC DNA]</scope>
</reference>
<evidence type="ECO:0000313" key="3">
    <source>
        <dbReference type="Proteomes" id="UP000275267"/>
    </source>
</evidence>
<feature type="region of interest" description="Disordered" evidence="1">
    <location>
        <begin position="26"/>
        <end position="79"/>
    </location>
</feature>
<dbReference type="STRING" id="4540.A0A3L6PBZ1"/>
<sequence length="363" mass="40891">MVRRSLSTAAGAVALGAARKCVKKITSKVRRGSSSKRARNDDDARDTDYDPDISELQAESSVAGDVGDDGDDVEMPENDDYDVEMEINFEDQTLEWMTGLRKYNATFAEFAAANQLDYGFLMDEHSNNIVLEEYLSDDDKFQFYEHPRTSIRRVIGQTTGLKHHPTVINKILTVTFMQKGGDKNMVRFKYWNFINHVMFGRKIDVVALMMDQMAEKKMTLEHNIPFGHYVMALIKVKTRFRGACPIKMKSFGPFNNESGFLGRELTPFLEVEGDGDGDGEGEGAGHDGGDAYVDDEAQAMPPPPPPIQPQWAPPAGFFDPYFQNMQQGLGEQMQQRFHAMQESFQGQLSAGFQSFGQQMRHTF</sequence>
<dbReference type="AlphaFoldDB" id="A0A3L6PBZ1"/>
<accession>A0A3L6PBZ1</accession>
<organism evidence="2 3">
    <name type="scientific">Panicum miliaceum</name>
    <name type="common">Proso millet</name>
    <name type="synonym">Broomcorn millet</name>
    <dbReference type="NCBI Taxonomy" id="4540"/>
    <lineage>
        <taxon>Eukaryota</taxon>
        <taxon>Viridiplantae</taxon>
        <taxon>Streptophyta</taxon>
        <taxon>Embryophyta</taxon>
        <taxon>Tracheophyta</taxon>
        <taxon>Spermatophyta</taxon>
        <taxon>Magnoliopsida</taxon>
        <taxon>Liliopsida</taxon>
        <taxon>Poales</taxon>
        <taxon>Poaceae</taxon>
        <taxon>PACMAD clade</taxon>
        <taxon>Panicoideae</taxon>
        <taxon>Panicodae</taxon>
        <taxon>Paniceae</taxon>
        <taxon>Panicinae</taxon>
        <taxon>Panicum</taxon>
        <taxon>Panicum sect. Panicum</taxon>
    </lineage>
</organism>
<comment type="caution">
    <text evidence="2">The sequence shown here is derived from an EMBL/GenBank/DDBJ whole genome shotgun (WGS) entry which is preliminary data.</text>
</comment>
<feature type="compositionally biased region" description="Acidic residues" evidence="1">
    <location>
        <begin position="66"/>
        <end position="79"/>
    </location>
</feature>
<feature type="region of interest" description="Disordered" evidence="1">
    <location>
        <begin position="272"/>
        <end position="306"/>
    </location>
</feature>
<proteinExistence type="predicted"/>
<feature type="compositionally biased region" description="Basic and acidic residues" evidence="1">
    <location>
        <begin position="38"/>
        <end position="48"/>
    </location>
</feature>
<keyword evidence="3" id="KW-1185">Reference proteome</keyword>
<feature type="compositionally biased region" description="Basic residues" evidence="1">
    <location>
        <begin position="26"/>
        <end position="37"/>
    </location>
</feature>
<dbReference type="EMBL" id="PQIB02000018">
    <property type="protein sequence ID" value="RLM55080.1"/>
    <property type="molecule type" value="Genomic_DNA"/>
</dbReference>